<name>A0ACC0VQY8_9STRA</name>
<comment type="caution">
    <text evidence="1">The sequence shown here is derived from an EMBL/GenBank/DDBJ whole genome shotgun (WGS) entry which is preliminary data.</text>
</comment>
<reference evidence="1 2" key="1">
    <citation type="journal article" date="2022" name="bioRxiv">
        <title>The genome of the oomycete Peronosclerospora sorghi, a cosmopolitan pathogen of maize and sorghum, is inflated with dispersed pseudogenes.</title>
        <authorList>
            <person name="Fletcher K."/>
            <person name="Martin F."/>
            <person name="Isakeit T."/>
            <person name="Cavanaugh K."/>
            <person name="Magill C."/>
            <person name="Michelmore R."/>
        </authorList>
    </citation>
    <scope>NUCLEOTIDE SEQUENCE [LARGE SCALE GENOMIC DNA]</scope>
    <source>
        <strain evidence="1">P6</strain>
    </source>
</reference>
<evidence type="ECO:0000313" key="1">
    <source>
        <dbReference type="EMBL" id="KAI9908879.1"/>
    </source>
</evidence>
<gene>
    <name evidence="1" type="ORF">PsorP6_014964</name>
</gene>
<keyword evidence="2" id="KW-1185">Reference proteome</keyword>
<proteinExistence type="predicted"/>
<dbReference type="Proteomes" id="UP001163321">
    <property type="component" value="Chromosome 7"/>
</dbReference>
<organism evidence="1 2">
    <name type="scientific">Peronosclerospora sorghi</name>
    <dbReference type="NCBI Taxonomy" id="230839"/>
    <lineage>
        <taxon>Eukaryota</taxon>
        <taxon>Sar</taxon>
        <taxon>Stramenopiles</taxon>
        <taxon>Oomycota</taxon>
        <taxon>Peronosporomycetes</taxon>
        <taxon>Peronosporales</taxon>
        <taxon>Peronosporaceae</taxon>
        <taxon>Peronosclerospora</taxon>
    </lineage>
</organism>
<sequence length="152" mass="17060">MASLPTIKDEHQARHYGRVRAKNIFRPMHSKRIGTLSDEAARLYEFAQRPAARASPDATTTYTLRATKPLDASIAEIEATALLKPHDTSSLLPPLLPATYVSGKTLSLYLPHEIASTKERESVRIESAHFKSYRLAKEPHREPSARRDDVDD</sequence>
<dbReference type="EMBL" id="CM047586">
    <property type="protein sequence ID" value="KAI9908879.1"/>
    <property type="molecule type" value="Genomic_DNA"/>
</dbReference>
<evidence type="ECO:0000313" key="2">
    <source>
        <dbReference type="Proteomes" id="UP001163321"/>
    </source>
</evidence>
<accession>A0ACC0VQY8</accession>
<protein>
    <submittedName>
        <fullName evidence="1">Uncharacterized protein</fullName>
    </submittedName>
</protein>